<keyword evidence="5" id="KW-1185">Reference proteome</keyword>
<dbReference type="OrthoDB" id="1682379at2"/>
<evidence type="ECO:0000256" key="1">
    <source>
        <dbReference type="SAM" id="MobiDB-lite"/>
    </source>
</evidence>
<evidence type="ECO:0000256" key="2">
    <source>
        <dbReference type="SAM" id="SignalP"/>
    </source>
</evidence>
<dbReference type="AlphaFoldDB" id="A0A1M5KG59"/>
<dbReference type="SUPFAM" id="SSF56935">
    <property type="entry name" value="Porins"/>
    <property type="match status" value="1"/>
</dbReference>
<organism evidence="4 5">
    <name type="scientific">Flavobacterium fluvii</name>
    <dbReference type="NCBI Taxonomy" id="468056"/>
    <lineage>
        <taxon>Bacteria</taxon>
        <taxon>Pseudomonadati</taxon>
        <taxon>Bacteroidota</taxon>
        <taxon>Flavobacteriia</taxon>
        <taxon>Flavobacteriales</taxon>
        <taxon>Flavobacteriaceae</taxon>
        <taxon>Flavobacterium</taxon>
    </lineage>
</organism>
<dbReference type="EMBL" id="FQWB01000004">
    <property type="protein sequence ID" value="SHG51717.1"/>
    <property type="molecule type" value="Genomic_DNA"/>
</dbReference>
<dbReference type="Pfam" id="PF13715">
    <property type="entry name" value="CarbopepD_reg_2"/>
    <property type="match status" value="1"/>
</dbReference>
<keyword evidence="2" id="KW-0732">Signal</keyword>
<feature type="compositionally biased region" description="Gly residues" evidence="1">
    <location>
        <begin position="294"/>
        <end position="309"/>
    </location>
</feature>
<evidence type="ECO:0000259" key="3">
    <source>
        <dbReference type="Pfam" id="PF14905"/>
    </source>
</evidence>
<dbReference type="Proteomes" id="UP000184516">
    <property type="component" value="Unassembled WGS sequence"/>
</dbReference>
<evidence type="ECO:0000313" key="4">
    <source>
        <dbReference type="EMBL" id="SHG51717.1"/>
    </source>
</evidence>
<proteinExistence type="predicted"/>
<dbReference type="STRING" id="468056.SAMN05443549_104302"/>
<dbReference type="RefSeq" id="WP_073370671.1">
    <property type="nucleotide sequence ID" value="NZ_FQWB01000004.1"/>
</dbReference>
<dbReference type="Pfam" id="PF14905">
    <property type="entry name" value="OMP_b-brl_3"/>
    <property type="match status" value="1"/>
</dbReference>
<feature type="domain" description="Outer membrane protein beta-barrel" evidence="3">
    <location>
        <begin position="443"/>
        <end position="898"/>
    </location>
</feature>
<feature type="region of interest" description="Disordered" evidence="1">
    <location>
        <begin position="291"/>
        <end position="310"/>
    </location>
</feature>
<sequence>MSKIYSSLLLLFFVFSANAQNDIVIKGTVYDINTQVPLELATVYFSNVKDSTVIEYANTDKNGAFKIATKKYEKPIFLKVNYMGYQTYVEEQNGLLESKDFGKLYLMQNTNALNEVVIKSEAPPIKIKKDTIEFNAASFKVRPDANVEVLLKQLPGFEVDSDGKITVNGKEVTQFLVNGKTFFDKDGAIALKNLPAEIISKVQVSDFKTKKEELSKQESTSDYSSINLTIDEKKNKGYFGKFLAGYGTDDRYEASFIINHFNNKQKISLLASANNINAPGFAQDEVFDSMSGGRNSGQQGGRTTGGGRGITESSMVGLNYNDEWSKNLLAMGSYNFSNSVNKNESKSNQVELSSTGNIFTGAGSETRSENTGNKANFEFEYKLDPTTRIVVTPAVNQSRNNSSSKSFSTSIDEADALLNESASKSSREGSSTSFGNTINFNKAFEKKARNLSFVFSNNNSDSDSESLSMSKTIFHQGTKEDINRDQNGKSTNVSDSYSLDFEYTEPITDSLRIRVGSDFQWDNQINDLKTYDFDDDSHLSSTLNEAQSNYTTSRQNSITPKVGISFEKSDFTFNLNSSTAIIDYDNHSLYLNKATDLNQKYVLPFGRAQIRYKLDRSKFITLRYDYSNSLPTYNQLMPVANLANPLNTIIGNPFLDPNERNSLNINYRNFDMRTRSGYTFFARGDYFNSKVVTIARFGDGGQKITEYKNVSGTYATSIGGNWNQTLKRDAHVLRYGFGINGNYSLDKGYTNGVLFDAISLGISPRVNFSYDYGELLTVAPTYSLSYNETKYERNGTSNSSVVHRINIQTTNYWPKNWIFGNDFGYTYNSNLSGNFKKDFYLWNTSLSYGFFDKKMTLKVKVYDVLNQNQSAARSISATIIRDEENTVLKRYAMLSLAYKLGSFSGKEKRTRGGGGRNREMGGGDGMD</sequence>
<dbReference type="InterPro" id="IPR041700">
    <property type="entry name" value="OMP_b-brl_3"/>
</dbReference>
<name>A0A1M5KG59_9FLAO</name>
<protein>
    <submittedName>
        <fullName evidence="4">CarboxypepD_reg-like domain-containing protein</fullName>
    </submittedName>
</protein>
<gene>
    <name evidence="4" type="ORF">SAMN05443549_104302</name>
</gene>
<feature type="region of interest" description="Disordered" evidence="1">
    <location>
        <begin position="905"/>
        <end position="927"/>
    </location>
</feature>
<dbReference type="InterPro" id="IPR008969">
    <property type="entry name" value="CarboxyPept-like_regulatory"/>
</dbReference>
<evidence type="ECO:0000313" key="5">
    <source>
        <dbReference type="Proteomes" id="UP000184516"/>
    </source>
</evidence>
<reference evidence="5" key="1">
    <citation type="submission" date="2016-11" db="EMBL/GenBank/DDBJ databases">
        <authorList>
            <person name="Varghese N."/>
            <person name="Submissions S."/>
        </authorList>
    </citation>
    <scope>NUCLEOTIDE SEQUENCE [LARGE SCALE GENOMIC DNA]</scope>
    <source>
        <strain evidence="5">DSM 19978</strain>
    </source>
</reference>
<accession>A0A1M5KG59</accession>
<feature type="chain" id="PRO_5011979610" evidence="2">
    <location>
        <begin position="20"/>
        <end position="927"/>
    </location>
</feature>
<feature type="signal peptide" evidence="2">
    <location>
        <begin position="1"/>
        <end position="19"/>
    </location>
</feature>
<dbReference type="SUPFAM" id="SSF49464">
    <property type="entry name" value="Carboxypeptidase regulatory domain-like"/>
    <property type="match status" value="1"/>
</dbReference>